<evidence type="ECO:0000313" key="3">
    <source>
        <dbReference type="Proteomes" id="UP000282106"/>
    </source>
</evidence>
<dbReference type="PROSITE" id="PS51257">
    <property type="entry name" value="PROKAR_LIPOPROTEIN"/>
    <property type="match status" value="1"/>
</dbReference>
<proteinExistence type="predicted"/>
<name>A0A3N0VHB7_9GAMM</name>
<organism evidence="2 3">
    <name type="scientific">Stagnimonas aquatica</name>
    <dbReference type="NCBI Taxonomy" id="2689987"/>
    <lineage>
        <taxon>Bacteria</taxon>
        <taxon>Pseudomonadati</taxon>
        <taxon>Pseudomonadota</taxon>
        <taxon>Gammaproteobacteria</taxon>
        <taxon>Nevskiales</taxon>
        <taxon>Nevskiaceae</taxon>
        <taxon>Stagnimonas</taxon>
    </lineage>
</organism>
<sequence length="230" mass="24807">MYRLTLLRTGLLLATAASLSACALVRPASPPTPALNDALATRIQSAEQTQAALVQALFRAKRAEADRFIDNVWTPVFLDNLATRPEVRQVLKNNRSRGKTGAKPADPALAMDLIPAARVEIEQRRARLQAPIAALEQRVLQRLSEQTRAMDAINAALSANAQAGSAQLPTAVMQTKAPTAAAIRELFVSVDSALARLQSEAPRSAKLLAAFPKLAEDFERRLNEAGLLLN</sequence>
<reference evidence="2 3" key="1">
    <citation type="submission" date="2018-10" db="EMBL/GenBank/DDBJ databases">
        <authorList>
            <person name="Chen W.-M."/>
        </authorList>
    </citation>
    <scope>NUCLEOTIDE SEQUENCE [LARGE SCALE GENOMIC DNA]</scope>
    <source>
        <strain evidence="2 3">THS-13</strain>
    </source>
</reference>
<dbReference type="RefSeq" id="WP_123211186.1">
    <property type="nucleotide sequence ID" value="NZ_RJVO01000002.1"/>
</dbReference>
<dbReference type="Proteomes" id="UP000282106">
    <property type="component" value="Unassembled WGS sequence"/>
</dbReference>
<evidence type="ECO:0000256" key="1">
    <source>
        <dbReference type="SAM" id="SignalP"/>
    </source>
</evidence>
<gene>
    <name evidence="2" type="ORF">ED208_07190</name>
</gene>
<feature type="signal peptide" evidence="1">
    <location>
        <begin position="1"/>
        <end position="23"/>
    </location>
</feature>
<evidence type="ECO:0000313" key="2">
    <source>
        <dbReference type="EMBL" id="ROH92143.1"/>
    </source>
</evidence>
<accession>A0A3N0VHB7</accession>
<dbReference type="EMBL" id="RJVO01000002">
    <property type="protein sequence ID" value="ROH92143.1"/>
    <property type="molecule type" value="Genomic_DNA"/>
</dbReference>
<evidence type="ECO:0008006" key="4">
    <source>
        <dbReference type="Google" id="ProtNLM"/>
    </source>
</evidence>
<comment type="caution">
    <text evidence="2">The sequence shown here is derived from an EMBL/GenBank/DDBJ whole genome shotgun (WGS) entry which is preliminary data.</text>
</comment>
<protein>
    <recommendedName>
        <fullName evidence="4">Lipoprotein</fullName>
    </recommendedName>
</protein>
<keyword evidence="3" id="KW-1185">Reference proteome</keyword>
<feature type="chain" id="PRO_5018007952" description="Lipoprotein" evidence="1">
    <location>
        <begin position="24"/>
        <end position="230"/>
    </location>
</feature>
<dbReference type="InParanoid" id="A0A3N0VHB7"/>
<dbReference type="AlphaFoldDB" id="A0A3N0VHB7"/>
<keyword evidence="1" id="KW-0732">Signal</keyword>